<evidence type="ECO:0000256" key="4">
    <source>
        <dbReference type="ARBA" id="ARBA00023136"/>
    </source>
</evidence>
<evidence type="ECO:0000256" key="5">
    <source>
        <dbReference type="ARBA" id="ARBA00023237"/>
    </source>
</evidence>
<dbReference type="Proteomes" id="UP000190166">
    <property type="component" value="Unassembled WGS sequence"/>
</dbReference>
<keyword evidence="10" id="KW-1185">Reference proteome</keyword>
<evidence type="ECO:0000259" key="7">
    <source>
        <dbReference type="Pfam" id="PF07980"/>
    </source>
</evidence>
<protein>
    <submittedName>
        <fullName evidence="9">Starch-binding associating with outer membrane</fullName>
    </submittedName>
</protein>
<keyword evidence="5" id="KW-0998">Cell outer membrane</keyword>
<evidence type="ECO:0000259" key="8">
    <source>
        <dbReference type="Pfam" id="PF14322"/>
    </source>
</evidence>
<organism evidence="9 10">
    <name type="scientific">Chitinophaga ginsengisegetis</name>
    <dbReference type="NCBI Taxonomy" id="393003"/>
    <lineage>
        <taxon>Bacteria</taxon>
        <taxon>Pseudomonadati</taxon>
        <taxon>Bacteroidota</taxon>
        <taxon>Chitinophagia</taxon>
        <taxon>Chitinophagales</taxon>
        <taxon>Chitinophagaceae</taxon>
        <taxon>Chitinophaga</taxon>
    </lineage>
</organism>
<dbReference type="EMBL" id="FUZZ01000001">
    <property type="protein sequence ID" value="SKC95769.1"/>
    <property type="molecule type" value="Genomic_DNA"/>
</dbReference>
<dbReference type="PROSITE" id="PS51257">
    <property type="entry name" value="PROKAR_LIPOPROTEIN"/>
    <property type="match status" value="1"/>
</dbReference>
<evidence type="ECO:0000313" key="9">
    <source>
        <dbReference type="EMBL" id="SKC95769.1"/>
    </source>
</evidence>
<dbReference type="RefSeq" id="WP_079467840.1">
    <property type="nucleotide sequence ID" value="NZ_FUZZ01000001.1"/>
</dbReference>
<evidence type="ECO:0000256" key="2">
    <source>
        <dbReference type="ARBA" id="ARBA00006275"/>
    </source>
</evidence>
<accession>A0A1T5N6F0</accession>
<gene>
    <name evidence="9" type="ORF">SAMN05660461_0510</name>
</gene>
<evidence type="ECO:0000256" key="3">
    <source>
        <dbReference type="ARBA" id="ARBA00022729"/>
    </source>
</evidence>
<evidence type="ECO:0000313" key="10">
    <source>
        <dbReference type="Proteomes" id="UP000190166"/>
    </source>
</evidence>
<feature type="domain" description="RagB/SusD" evidence="7">
    <location>
        <begin position="327"/>
        <end position="589"/>
    </location>
</feature>
<sequence length="590" mass="64988">MKRYTIMLLASVLLLTSCKDLLTPEIENNPELNPGNYNPNDAGLPFGVLLNGYNRIPTNSWSFNDVATDDAVTNDQNNTFLKMANGQWTANNNPLNQWTNAYAAIQYLNITLRDVDTVKWAADPAVSKLFAMRVKGEAHGLRALFYYHLLQAHAGMSESGAVLGVPINLEVQGPNADFNKPRSNFDACMKQIYSDLAQADQLLPTDYENIASAALIPAKYGTVTKEQYDRAFGSAFRGFLTGRIAKAIRSKAALLAASPAFSGEGNSTTWADAANYAGEVIALKGGLGALSANGLNWYSNASEIAGLADGANPSEILWRNNYGDNRDLEQANFPPSLFGNGRINPTQNLVDAFPMANGLPITDAASGYDPANPYVGRDPRLRMFILVNGGTAGPNNTVINTAADGPTNDALNKVETSSRTGYYLRKLLRQDVNLNPNSANNQRHYKPHIRYTEIFLNYAEAANEAWGPTGTGAFGFSAYDVIKAIRNRAGVGTTNGDAYLEEMRGSKEQMRALIRNERRIELCFEGFRFWDLRRWKAPLSETAKGVSIRNNNYSFINVENRQFQPFMIYGPIPYGEILKFGSLEQNKGWR</sequence>
<dbReference type="Pfam" id="PF14322">
    <property type="entry name" value="SusD-like_3"/>
    <property type="match status" value="1"/>
</dbReference>
<keyword evidence="4" id="KW-0472">Membrane</keyword>
<dbReference type="InterPro" id="IPR033985">
    <property type="entry name" value="SusD-like_N"/>
</dbReference>
<comment type="similarity">
    <text evidence="2">Belongs to the SusD family.</text>
</comment>
<comment type="subcellular location">
    <subcellularLocation>
        <location evidence="1">Cell outer membrane</location>
    </subcellularLocation>
</comment>
<dbReference type="InterPro" id="IPR011990">
    <property type="entry name" value="TPR-like_helical_dom_sf"/>
</dbReference>
<proteinExistence type="inferred from homology"/>
<dbReference type="Gene3D" id="1.25.40.390">
    <property type="match status" value="1"/>
</dbReference>
<name>A0A1T5N6F0_9BACT</name>
<keyword evidence="3 6" id="KW-0732">Signal</keyword>
<evidence type="ECO:0000256" key="6">
    <source>
        <dbReference type="SAM" id="SignalP"/>
    </source>
</evidence>
<dbReference type="AlphaFoldDB" id="A0A1T5N6F0"/>
<dbReference type="InterPro" id="IPR012944">
    <property type="entry name" value="SusD_RagB_dom"/>
</dbReference>
<reference evidence="10" key="1">
    <citation type="submission" date="2017-02" db="EMBL/GenBank/DDBJ databases">
        <authorList>
            <person name="Varghese N."/>
            <person name="Submissions S."/>
        </authorList>
    </citation>
    <scope>NUCLEOTIDE SEQUENCE [LARGE SCALE GENOMIC DNA]</scope>
    <source>
        <strain evidence="10">DSM 18108</strain>
    </source>
</reference>
<evidence type="ECO:0000256" key="1">
    <source>
        <dbReference type="ARBA" id="ARBA00004442"/>
    </source>
</evidence>
<dbReference type="Pfam" id="PF07980">
    <property type="entry name" value="SusD_RagB"/>
    <property type="match status" value="1"/>
</dbReference>
<dbReference type="SUPFAM" id="SSF48452">
    <property type="entry name" value="TPR-like"/>
    <property type="match status" value="1"/>
</dbReference>
<feature type="signal peptide" evidence="6">
    <location>
        <begin position="1"/>
        <end position="22"/>
    </location>
</feature>
<dbReference type="STRING" id="393003.SAMN05660461_0510"/>
<feature type="chain" id="PRO_5010534982" evidence="6">
    <location>
        <begin position="23"/>
        <end position="590"/>
    </location>
</feature>
<feature type="domain" description="SusD-like N-terminal" evidence="8">
    <location>
        <begin position="61"/>
        <end position="211"/>
    </location>
</feature>
<dbReference type="GO" id="GO:0009279">
    <property type="term" value="C:cell outer membrane"/>
    <property type="evidence" value="ECO:0007669"/>
    <property type="project" value="UniProtKB-SubCell"/>
</dbReference>